<sequence>MFVAVLVVGAALAARRFLLLRSTGATVVLRRLPATGAHGWRHGLVRYDGDFLHYYKLRSIAPGPDSTFHRVEITLGRRRELTPSEAAFMPDGHHVLSFRSAGAEWEIACAPHAEMGFTAWLESAPDVRQERPDFHRLRARIRRERRERGR</sequence>
<accession>A0A1L7CT53</accession>
<evidence type="ECO:0008006" key="3">
    <source>
        <dbReference type="Google" id="ProtNLM"/>
    </source>
</evidence>
<gene>
    <name evidence="1" type="ORF">CFRA_06895</name>
</gene>
<dbReference type="EMBL" id="CP009247">
    <property type="protein sequence ID" value="APT89020.1"/>
    <property type="molecule type" value="Genomic_DNA"/>
</dbReference>
<keyword evidence="2" id="KW-1185">Reference proteome</keyword>
<evidence type="ECO:0000313" key="1">
    <source>
        <dbReference type="EMBL" id="APT89020.1"/>
    </source>
</evidence>
<reference evidence="1 2" key="1">
    <citation type="submission" date="2014-08" db="EMBL/GenBank/DDBJ databases">
        <title>Complete genome sequence of Corynebacterium frankenforstense ST18(T) (=DSM 45800(T)), isolated from raw cow milk.</title>
        <authorList>
            <person name="Ruckert C."/>
            <person name="Albersmeier A."/>
            <person name="Winkler A."/>
            <person name="Lipski A."/>
            <person name="Kalinowski J."/>
        </authorList>
    </citation>
    <scope>NUCLEOTIDE SEQUENCE [LARGE SCALE GENOMIC DNA]</scope>
    <source>
        <strain evidence="1 2">ST18</strain>
    </source>
</reference>
<dbReference type="KEGG" id="cfk:CFRA_06895"/>
<organism evidence="1 2">
    <name type="scientific">Corynebacterium frankenforstense DSM 45800</name>
    <dbReference type="NCBI Taxonomy" id="1437875"/>
    <lineage>
        <taxon>Bacteria</taxon>
        <taxon>Bacillati</taxon>
        <taxon>Actinomycetota</taxon>
        <taxon>Actinomycetes</taxon>
        <taxon>Mycobacteriales</taxon>
        <taxon>Corynebacteriaceae</taxon>
        <taxon>Corynebacterium</taxon>
    </lineage>
</organism>
<dbReference type="InterPro" id="IPR019675">
    <property type="entry name" value="DUF2550"/>
</dbReference>
<dbReference type="AlphaFoldDB" id="A0A1L7CT53"/>
<dbReference type="STRING" id="1437875.CFRA_06895"/>
<protein>
    <recommendedName>
        <fullName evidence="3">DUF2550 domain-containing protein</fullName>
    </recommendedName>
</protein>
<name>A0A1L7CT53_9CORY</name>
<evidence type="ECO:0000313" key="2">
    <source>
        <dbReference type="Proteomes" id="UP000185434"/>
    </source>
</evidence>
<dbReference type="Proteomes" id="UP000185434">
    <property type="component" value="Chromosome"/>
</dbReference>
<proteinExistence type="predicted"/>
<dbReference type="Pfam" id="PF10739">
    <property type="entry name" value="DUF2550"/>
    <property type="match status" value="1"/>
</dbReference>